<organism evidence="1 2">
    <name type="scientific">Racocetra persica</name>
    <dbReference type="NCBI Taxonomy" id="160502"/>
    <lineage>
        <taxon>Eukaryota</taxon>
        <taxon>Fungi</taxon>
        <taxon>Fungi incertae sedis</taxon>
        <taxon>Mucoromycota</taxon>
        <taxon>Glomeromycotina</taxon>
        <taxon>Glomeromycetes</taxon>
        <taxon>Diversisporales</taxon>
        <taxon>Gigasporaceae</taxon>
        <taxon>Racocetra</taxon>
    </lineage>
</organism>
<keyword evidence="2" id="KW-1185">Reference proteome</keyword>
<reference evidence="1" key="1">
    <citation type="submission" date="2021-06" db="EMBL/GenBank/DDBJ databases">
        <authorList>
            <person name="Kallberg Y."/>
            <person name="Tangrot J."/>
            <person name="Rosling A."/>
        </authorList>
    </citation>
    <scope>NUCLEOTIDE SEQUENCE</scope>
    <source>
        <strain evidence="1">MA461A</strain>
    </source>
</reference>
<gene>
    <name evidence="1" type="ORF">RPERSI_LOCUS31413</name>
</gene>
<proteinExistence type="predicted"/>
<protein>
    <submittedName>
        <fullName evidence="1">33795_t:CDS:1</fullName>
    </submittedName>
</protein>
<sequence length="53" mass="5767">ISVILFVAAAADAFRHFPILHISICFSNRADMIKKTSPIAQASAPPIFEPEVN</sequence>
<comment type="caution">
    <text evidence="1">The sequence shown here is derived from an EMBL/GenBank/DDBJ whole genome shotgun (WGS) entry which is preliminary data.</text>
</comment>
<accession>A0ACA9SHX2</accession>
<evidence type="ECO:0000313" key="2">
    <source>
        <dbReference type="Proteomes" id="UP000789920"/>
    </source>
</evidence>
<name>A0ACA9SHX2_9GLOM</name>
<feature type="non-terminal residue" evidence="1">
    <location>
        <position position="1"/>
    </location>
</feature>
<dbReference type="Proteomes" id="UP000789920">
    <property type="component" value="Unassembled WGS sequence"/>
</dbReference>
<evidence type="ECO:0000313" key="1">
    <source>
        <dbReference type="EMBL" id="CAG8840386.1"/>
    </source>
</evidence>
<dbReference type="EMBL" id="CAJVQC010126550">
    <property type="protein sequence ID" value="CAG8840386.1"/>
    <property type="molecule type" value="Genomic_DNA"/>
</dbReference>
<feature type="non-terminal residue" evidence="1">
    <location>
        <position position="53"/>
    </location>
</feature>